<organism evidence="2 3">
    <name type="scientific">Acinetobacter johnsonii</name>
    <dbReference type="NCBI Taxonomy" id="40214"/>
    <lineage>
        <taxon>Bacteria</taxon>
        <taxon>Pseudomonadati</taxon>
        <taxon>Pseudomonadota</taxon>
        <taxon>Gammaproteobacteria</taxon>
        <taxon>Moraxellales</taxon>
        <taxon>Moraxellaceae</taxon>
        <taxon>Acinetobacter</taxon>
    </lineage>
</organism>
<proteinExistence type="predicted"/>
<sequence length="240" mass="26854">MSGIFTLFILLGCLLFIIGFKMPKLSKLKKYGIALFIIGLTPFIIREILAPHTDSKPATQITNSTKTSSIPETPTTENQLKEVKNLAVEASSVATEVQIPKEKAFDWDAFDASPERAKLGDDVIRMQNNNLKGAHFLPVNYGKGNLEQFMRENNLKFTMASLDCFSSETHCSLTIAITRSKYPSKANGDFCGPMARWTAPYKDLKAWETDLRSPLDQLLFQGNAQGVLNKIDYEYGRRCS</sequence>
<dbReference type="Proteomes" id="UP001244586">
    <property type="component" value="Chromosome"/>
</dbReference>
<dbReference type="AlphaFoldDB" id="A0AAJ6IGN9"/>
<evidence type="ECO:0000313" key="3">
    <source>
        <dbReference type="Proteomes" id="UP001244586"/>
    </source>
</evidence>
<dbReference type="RefSeq" id="WP_058951590.1">
    <property type="nucleotide sequence ID" value="NZ_CP121776.1"/>
</dbReference>
<evidence type="ECO:0000256" key="1">
    <source>
        <dbReference type="SAM" id="MobiDB-lite"/>
    </source>
</evidence>
<keyword evidence="3" id="KW-1185">Reference proteome</keyword>
<dbReference type="EMBL" id="CP121776">
    <property type="protein sequence ID" value="WMG19067.1"/>
    <property type="molecule type" value="Genomic_DNA"/>
</dbReference>
<reference evidence="2 3" key="1">
    <citation type="submission" date="2023-04" db="EMBL/GenBank/DDBJ databases">
        <title>Acinetobacter johnsonii isolate AYTCM encoding NDM-1, OXA-58 and PER-1.</title>
        <authorList>
            <person name="Tian C."/>
            <person name="Wang S."/>
            <person name="Fan X."/>
            <person name="Xia D."/>
        </authorList>
    </citation>
    <scope>NUCLEOTIDE SEQUENCE [LARGE SCALE GENOMIC DNA]</scope>
    <source>
        <strain evidence="2 3">AYTCM</strain>
    </source>
</reference>
<gene>
    <name evidence="2" type="ORF">QBJ73_05700</name>
</gene>
<name>A0AAJ6IGN9_ACIJO</name>
<evidence type="ECO:0000313" key="2">
    <source>
        <dbReference type="EMBL" id="WMG19067.1"/>
    </source>
</evidence>
<protein>
    <submittedName>
        <fullName evidence="2">Uncharacterized protein</fullName>
    </submittedName>
</protein>
<feature type="region of interest" description="Disordered" evidence="1">
    <location>
        <begin position="56"/>
        <end position="76"/>
    </location>
</feature>
<accession>A0AAJ6IGN9</accession>